<reference evidence="5" key="2">
    <citation type="submission" date="2025-08" db="UniProtKB">
        <authorList>
            <consortium name="Ensembl"/>
        </authorList>
    </citation>
    <scope>IDENTIFICATION</scope>
</reference>
<keyword evidence="1 2" id="KW-0175">Coiled coil</keyword>
<organism evidence="5 6">
    <name type="scientific">Canis lupus familiaris</name>
    <name type="common">Dog</name>
    <name type="synonym">Canis familiaris</name>
    <dbReference type="NCBI Taxonomy" id="9615"/>
    <lineage>
        <taxon>Eukaryota</taxon>
        <taxon>Metazoa</taxon>
        <taxon>Chordata</taxon>
        <taxon>Craniata</taxon>
        <taxon>Vertebrata</taxon>
        <taxon>Euteleostomi</taxon>
        <taxon>Mammalia</taxon>
        <taxon>Eutheria</taxon>
        <taxon>Laurasiatheria</taxon>
        <taxon>Carnivora</taxon>
        <taxon>Caniformia</taxon>
        <taxon>Canidae</taxon>
        <taxon>Canis</taxon>
    </lineage>
</organism>
<dbReference type="InterPro" id="IPR039478">
    <property type="entry name" value="FAM184A/B_N"/>
</dbReference>
<sequence>MTFPLCSYRFLYYGFRAFSSQICHQLLGRPFGFFSLFADLWQSSRNVRAPPQDGGMGVLPAALTGVHVVRPGPGTSSRPRDLLLPRCLSPDTLDIPPAPPPPPSHLISACRAVLRGSGASGGVCWSRCPVPRYPFAPENIAKGPFPDRAPRLPEAEAGSNFPLAWDAHRGRGRPPLSPEPGATHVSRSAARGQREPLQGQRLLAAEALLLQAKPAPAGERRAGREPHVRILCVSPQGAGARGGGELASERGGGEGARGPREGRRSGRRGGRPDCSAPRSGENPHAHTPARAHARAHRGQREHEREPLSVGRVLAMASVLNGKIHASGTCQGSKADVRGAADWRMDWDPEMHVKMCKKIAQLTKVIYALNTRQDEAEASMEALREAHQEELQNAVAETKARLQQEQGHVEEEALLQRIEALESALELQKRLTQEALAQSASCRLETKERELRVEAEHAERVLTLSKEMLELKADYEKRLRHLTSHEAPQWGRLSQEGPEPKGEPGHSHEMREVLLEVERLRAENQQLSKDYARKAEELQATYERDTETIRQAMQQSVSEALWQWQEKETDLRKNFQVQESALQAQVRKLEGDLEHRGRKISDLKKYAQKLKERTQDLDVQLKEARQENSELKSTAKKLGEKLAIAKDRLMLQERPVSQKTDDMKTELVSEKEALGKVNDLESRSLHPQQDPSLPKECLCTKGGPDVQTKKEANTEMEYMKQQYEEDLRKIKHQTEEEKKHLKDQLVKRLEDLVKKHTLEIKSVRSSVEAERRKLQKEVEAQLEEVKKKSENEIKQLEEEKAALNVKLQNSLLEVLRLEEFIQQNKVRPGRGKERPQELDCQHCSILETQDPCLKLNKPQTLPRGEEYQDKLAAEEGTSSDEEERIEVPLKEGGDLQPPLNSLLKEKAPKIQRLQEEWQSQKARLQAQVSQMQQALEQCASSYREDLQELKQLSDHEREKLQQELQETIQQNQAMKAQLEASHQRALRMLEKAKNQELKATEERLKKESSHSLQIQHQAHRLELQALEEKARQELQGELERMEAQQALLLESLRQELSEQRAACSEHQKDLEALQAERRAAGGWGRRQAVAQCPGDSEDLAVAAEDGGGPGQAGSPKAAAEAEADEARGVREENSQLRDTVQRLRAEVEQHQQEALQLRDQRRLLEEDQQAQRAREVEKLRQEHRKEMQAMVADFSSAQARLQARLAALEAELKDSGEKPGKGASRPEDAQLIGRLQTRLKEREEIIKQLMEERRFHYAAFPSAMSHRNRSFSFNPHPGYLTPSMKKKKMEEVPSRVVSVPNLASYAKNFLSGDLSSRISAPPITKSPSLDPSPSCGQPYKPTQSLDVKTATRTQDGETAQPKEVQQKQGSAHQEWFTKYFSF</sequence>
<dbReference type="Ensembl" id="ENSCAFT00030006503.1">
    <property type="protein sequence ID" value="ENSCAFP00030005711.1"/>
    <property type="gene ID" value="ENSCAFG00030003481.1"/>
</dbReference>
<dbReference type="PANTHER" id="PTHR18870:SF8">
    <property type="entry name" value="PROTEIN FAM184B"/>
    <property type="match status" value="1"/>
</dbReference>
<feature type="region of interest" description="Disordered" evidence="3">
    <location>
        <begin position="1099"/>
        <end position="1136"/>
    </location>
</feature>
<reference evidence="5" key="1">
    <citation type="submission" date="2019-03" db="EMBL/GenBank/DDBJ databases">
        <authorList>
            <person name="Warren W.C."/>
            <person name="Johnson G.S."/>
        </authorList>
    </citation>
    <scope>NUCLEOTIDE SEQUENCE [LARGE SCALE GENOMIC DNA]</scope>
    <source>
        <strain evidence="5">Basenji</strain>
    </source>
</reference>
<feature type="coiled-coil region" evidence="2">
    <location>
        <begin position="372"/>
        <end position="437"/>
    </location>
</feature>
<feature type="coiled-coil region" evidence="2">
    <location>
        <begin position="509"/>
        <end position="554"/>
    </location>
</feature>
<feature type="domain" description="Protein FAM184A/B N-terminal" evidence="4">
    <location>
        <begin position="364"/>
        <end position="573"/>
    </location>
</feature>
<accession>A0A8C0M8N0</accession>
<dbReference type="PANTHER" id="PTHR18870">
    <property type="entry name" value="PROTEIN TAG-278-RELATED"/>
    <property type="match status" value="1"/>
</dbReference>
<evidence type="ECO:0000256" key="3">
    <source>
        <dbReference type="SAM" id="MobiDB-lite"/>
    </source>
</evidence>
<proteinExistence type="predicted"/>
<feature type="compositionally biased region" description="Basic residues" evidence="3">
    <location>
        <begin position="287"/>
        <end position="297"/>
    </location>
</feature>
<feature type="coiled-coil region" evidence="2">
    <location>
        <begin position="708"/>
        <end position="812"/>
    </location>
</feature>
<evidence type="ECO:0000313" key="5">
    <source>
        <dbReference type="Ensembl" id="ENSCAFP00030005711.1"/>
    </source>
</evidence>
<feature type="compositionally biased region" description="Basic and acidic residues" evidence="3">
    <location>
        <begin position="1123"/>
        <end position="1136"/>
    </location>
</feature>
<dbReference type="Proteomes" id="UP000694429">
    <property type="component" value="Chromosome 3"/>
</dbReference>
<feature type="region of interest" description="Disordered" evidence="3">
    <location>
        <begin position="164"/>
        <end position="195"/>
    </location>
</feature>
<dbReference type="Pfam" id="PF15665">
    <property type="entry name" value="FAM184"/>
    <property type="match status" value="1"/>
</dbReference>
<feature type="region of interest" description="Disordered" evidence="3">
    <location>
        <begin position="485"/>
        <end position="506"/>
    </location>
</feature>
<name>A0A8C0M8N0_CANLF</name>
<evidence type="ECO:0000256" key="2">
    <source>
        <dbReference type="SAM" id="Coils"/>
    </source>
</evidence>
<feature type="coiled-coil region" evidence="2">
    <location>
        <begin position="606"/>
        <end position="647"/>
    </location>
</feature>
<feature type="compositionally biased region" description="Polar residues" evidence="3">
    <location>
        <begin position="1324"/>
        <end position="1356"/>
    </location>
</feature>
<feature type="compositionally biased region" description="Basic and acidic residues" evidence="3">
    <location>
        <begin position="247"/>
        <end position="264"/>
    </location>
</feature>
<evidence type="ECO:0000256" key="1">
    <source>
        <dbReference type="ARBA" id="ARBA00023054"/>
    </source>
</evidence>
<feature type="region of interest" description="Disordered" evidence="3">
    <location>
        <begin position="234"/>
        <end position="308"/>
    </location>
</feature>
<feature type="coiled-coil region" evidence="2">
    <location>
        <begin position="913"/>
        <end position="1075"/>
    </location>
</feature>
<evidence type="ECO:0000259" key="4">
    <source>
        <dbReference type="Pfam" id="PF15665"/>
    </source>
</evidence>
<feature type="compositionally biased region" description="Basic and acidic residues" evidence="3">
    <location>
        <begin position="497"/>
        <end position="506"/>
    </location>
</feature>
<evidence type="ECO:0000313" key="6">
    <source>
        <dbReference type="Proteomes" id="UP000694429"/>
    </source>
</evidence>
<protein>
    <recommendedName>
        <fullName evidence="4">Protein FAM184A/B N-terminal domain-containing protein</fullName>
    </recommendedName>
</protein>
<feature type="region of interest" description="Disordered" evidence="3">
    <location>
        <begin position="1319"/>
        <end position="1370"/>
    </location>
</feature>